<dbReference type="Pfam" id="PF13338">
    <property type="entry name" value="AbiEi_4"/>
    <property type="match status" value="1"/>
</dbReference>
<sequence length="189" mass="21274">MLRESGVLRPRDVEEAGISASYLNRMYAEGLIDRPSRGLYCLLDSEPGEHRSLAEAAKLIPHGVICLLSALHFHELTTEFPFEVWIALDNHARQPAVDSPPIRVARFSGPALTFGIEEHQIDGVAVRIYTPAKTVADCFKFRNKIGLDVAIEALRDCLREKRATRDEIWKAAQVCRMTNVMRPYLESLS</sequence>
<gene>
    <name evidence="2" type="ORF">KOR42_47100</name>
</gene>
<name>A0A5C5VY04_9PLAN</name>
<keyword evidence="3" id="KW-1185">Reference proteome</keyword>
<proteinExistence type="predicted"/>
<evidence type="ECO:0000313" key="2">
    <source>
        <dbReference type="EMBL" id="TWT42601.1"/>
    </source>
</evidence>
<dbReference type="EMBL" id="SIHI01000040">
    <property type="protein sequence ID" value="TWT42601.1"/>
    <property type="molecule type" value="Genomic_DNA"/>
</dbReference>
<reference evidence="2 3" key="1">
    <citation type="submission" date="2019-02" db="EMBL/GenBank/DDBJ databases">
        <title>Deep-cultivation of Planctomycetes and their phenomic and genomic characterization uncovers novel biology.</title>
        <authorList>
            <person name="Wiegand S."/>
            <person name="Jogler M."/>
            <person name="Boedeker C."/>
            <person name="Pinto D."/>
            <person name="Vollmers J."/>
            <person name="Rivas-Marin E."/>
            <person name="Kohn T."/>
            <person name="Peeters S.H."/>
            <person name="Heuer A."/>
            <person name="Rast P."/>
            <person name="Oberbeckmann S."/>
            <person name="Bunk B."/>
            <person name="Jeske O."/>
            <person name="Meyerdierks A."/>
            <person name="Storesund J.E."/>
            <person name="Kallscheuer N."/>
            <person name="Luecker S."/>
            <person name="Lage O.M."/>
            <person name="Pohl T."/>
            <person name="Merkel B.J."/>
            <person name="Hornburger P."/>
            <person name="Mueller R.-W."/>
            <person name="Bruemmer F."/>
            <person name="Labrenz M."/>
            <person name="Spormann A.M."/>
            <person name="Op Den Camp H."/>
            <person name="Overmann J."/>
            <person name="Amann R."/>
            <person name="Jetten M.S.M."/>
            <person name="Mascher T."/>
            <person name="Medema M.H."/>
            <person name="Devos D.P."/>
            <person name="Kaster A.-K."/>
            <person name="Ovreas L."/>
            <person name="Rohde M."/>
            <person name="Galperin M.Y."/>
            <person name="Jogler C."/>
        </authorList>
    </citation>
    <scope>NUCLEOTIDE SEQUENCE [LARGE SCALE GENOMIC DNA]</scope>
    <source>
        <strain evidence="2 3">KOR42</strain>
    </source>
</reference>
<accession>A0A5C5VY04</accession>
<dbReference type="InterPro" id="IPR025159">
    <property type="entry name" value="AbiEi_N"/>
</dbReference>
<dbReference type="RefSeq" id="WP_146512049.1">
    <property type="nucleotide sequence ID" value="NZ_SIHI01000040.1"/>
</dbReference>
<dbReference type="OrthoDB" id="9801429at2"/>
<dbReference type="AlphaFoldDB" id="A0A5C5VY04"/>
<evidence type="ECO:0000259" key="1">
    <source>
        <dbReference type="Pfam" id="PF13338"/>
    </source>
</evidence>
<protein>
    <recommendedName>
        <fullName evidence="1">AbiEi antitoxin N-terminal domain-containing protein</fullName>
    </recommendedName>
</protein>
<evidence type="ECO:0000313" key="3">
    <source>
        <dbReference type="Proteomes" id="UP000317243"/>
    </source>
</evidence>
<organism evidence="2 3">
    <name type="scientific">Thalassoglobus neptunius</name>
    <dbReference type="NCBI Taxonomy" id="1938619"/>
    <lineage>
        <taxon>Bacteria</taxon>
        <taxon>Pseudomonadati</taxon>
        <taxon>Planctomycetota</taxon>
        <taxon>Planctomycetia</taxon>
        <taxon>Planctomycetales</taxon>
        <taxon>Planctomycetaceae</taxon>
        <taxon>Thalassoglobus</taxon>
    </lineage>
</organism>
<comment type="caution">
    <text evidence="2">The sequence shown here is derived from an EMBL/GenBank/DDBJ whole genome shotgun (WGS) entry which is preliminary data.</text>
</comment>
<feature type="domain" description="AbiEi antitoxin N-terminal" evidence="1">
    <location>
        <begin position="3"/>
        <end position="42"/>
    </location>
</feature>
<dbReference type="Proteomes" id="UP000317243">
    <property type="component" value="Unassembled WGS sequence"/>
</dbReference>